<feature type="domain" description="Helicase ATP-binding" evidence="11">
    <location>
        <begin position="210"/>
        <end position="375"/>
    </location>
</feature>
<dbReference type="InterPro" id="IPR001650">
    <property type="entry name" value="Helicase_C-like"/>
</dbReference>
<dbReference type="CDD" id="cd17997">
    <property type="entry name" value="DEXHc_SMARCA1_SMARCA5"/>
    <property type="match status" value="1"/>
</dbReference>
<dbReference type="GO" id="GO:0000785">
    <property type="term" value="C:chromatin"/>
    <property type="evidence" value="ECO:0000318"/>
    <property type="project" value="GO_Central"/>
</dbReference>
<dbReference type="PROSITE" id="PS51194">
    <property type="entry name" value="HELICASE_CTER"/>
    <property type="match status" value="1"/>
</dbReference>
<dbReference type="SUPFAM" id="SSF101224">
    <property type="entry name" value="HAND domain of the nucleosome remodeling ATPase ISWI"/>
    <property type="match status" value="1"/>
</dbReference>
<sequence length="1106" mass="127281">MAKNDDSDLSEEEMEEALVEEELDPEEEKLLDAGEGEDEGTVETKGPSPPTTAQEVNDDDDGAATDSDDEDEPELPDGLRSPSKKDVAKKERERLREQKRLKKQQLEEFRQKQNDLIDKETDKSAKGRVKFLLQQTEIFAHFAKGNAAAASGKGRNYSKKTEREEDEEIIKETEDADDPVVGGGTRLQVQPNCIKGKMRDYQLAGLNWLIRCYENGINGILADEMGLGKTLQTISLLGFLHEFKGITGPHLVIVPKSTLGNWMKEIARFCPILRAFKFHGNQEERAYQKDHEMVAGKFDVCVTSYEVIIKEKNAFKKFSWRYIIIDEAHRIKNENSLLSKTIRMFSSNYRLLITGTPLQNNLHELWALLNFLLPEIFSSAETFDEWFQVSDDKDQQEVVQQLHKVLRPFLLRRLKSDVERGLPPKKETILKIGLSEMQKTYYKALLQKDIDVINSGGERSRLLNIAMQLRKCCNHPYLFQGAEPGPPYTTGDHLVENAGKMVLLDKLLPKLKSRDSRVLIFSQMTRLLDILEDYLLYRGYAYCRIDGNTSGEDRESQIDEYNKEGSSKFVFLLSTRAGGLGINLATADIVILYDSDWNPQVDLQAMDRAHRIGQKKEVQVFRFCTEFAIEEKVIERAYKKLALDAMVIQQGRLAESRAVNKDELLQMVRYGAEKVFSTGGSTITDEDIDNIIAKGDSSTRELEGKMKKFTEDAARFKMDGGEDLYAFEGVGFEKANKKLEGGELKKMIAENWIEPPKRERKRNYSEAEYYRQAMRTGAGPSKPREPRIPRMPVLHDFQFFNIPRLTEIYEKEVKITLQEKARKQREDQKQKESAAGSDAEQKEEEKEEEPEEVEQLTPEEEAEKEQLLQEGFDNWSRRDFNAFIRANEKYGRHDLASIATEIEGKTPDEVQDYAAVFWDRYQELNDWEKFIKNIERGEQRIARKDEMMQAIERKLARYRNPWYELKIQYGQNKGKLYTEEDDRFLLCMVNKLGYGNWDELKAAFRVSPMFRFDWYVKSRTPQELARRCDTLIRLVERENQELAEKEEAFRRQQKKAAKSSATPGRSAGKAKLLKGTPTNSANDSAGTGKKRRQGEPAVSTGKRKKV</sequence>
<dbReference type="Pfam" id="PF00271">
    <property type="entry name" value="Helicase_C"/>
    <property type="match status" value="1"/>
</dbReference>
<keyword evidence="5" id="KW-0547">Nucleotide-binding</keyword>
<dbReference type="InterPro" id="IPR044754">
    <property type="entry name" value="Isw1/2_DEXHc"/>
</dbReference>
<dbReference type="GO" id="GO:0140750">
    <property type="term" value="F:nucleosome array spacer activity"/>
    <property type="evidence" value="ECO:0000318"/>
    <property type="project" value="GO_Central"/>
</dbReference>
<dbReference type="FunFam" id="3.40.50.300:FF:000082">
    <property type="entry name" value="ISWI chromatin remodeling complex ATPase ISW1"/>
    <property type="match status" value="1"/>
</dbReference>
<evidence type="ECO:0000256" key="9">
    <source>
        <dbReference type="ARBA" id="ARBA00023242"/>
    </source>
</evidence>
<dbReference type="GO" id="GO:0003677">
    <property type="term" value="F:DNA binding"/>
    <property type="evidence" value="ECO:0000318"/>
    <property type="project" value="GO_Central"/>
</dbReference>
<dbReference type="SMART" id="SM00717">
    <property type="entry name" value="SANT"/>
    <property type="match status" value="2"/>
</dbReference>
<dbReference type="PROSITE" id="PS51293">
    <property type="entry name" value="SANT"/>
    <property type="match status" value="1"/>
</dbReference>
<proteinExistence type="inferred from homology"/>
<evidence type="ECO:0000259" key="11">
    <source>
        <dbReference type="PROSITE" id="PS51192"/>
    </source>
</evidence>
<feature type="compositionally biased region" description="Acidic residues" evidence="10">
    <location>
        <begin position="845"/>
        <end position="863"/>
    </location>
</feature>
<feature type="compositionally biased region" description="Basic and acidic residues" evidence="10">
    <location>
        <begin position="83"/>
        <end position="107"/>
    </location>
</feature>
<feature type="compositionally biased region" description="Basic and acidic residues" evidence="10">
    <location>
        <begin position="821"/>
        <end position="832"/>
    </location>
</feature>
<keyword evidence="9" id="KW-0539">Nucleus</keyword>
<dbReference type="Gene3D" id="3.40.50.10810">
    <property type="entry name" value="Tandem AAA-ATPase domain"/>
    <property type="match status" value="1"/>
</dbReference>
<evidence type="ECO:0000256" key="6">
    <source>
        <dbReference type="ARBA" id="ARBA00022801"/>
    </source>
</evidence>
<feature type="region of interest" description="Disordered" evidence="10">
    <location>
        <begin position="1"/>
        <end position="107"/>
    </location>
</feature>
<evidence type="ECO:0000259" key="13">
    <source>
        <dbReference type="PROSITE" id="PS51293"/>
    </source>
</evidence>
<accession>A0A1Y1HX93</accession>
<comment type="similarity">
    <text evidence="2">Belongs to the SNF2/RAD54 helicase family. ISWI subfamily.</text>
</comment>
<organism evidence="14 15">
    <name type="scientific">Klebsormidium nitens</name>
    <name type="common">Green alga</name>
    <name type="synonym">Ulothrix nitens</name>
    <dbReference type="NCBI Taxonomy" id="105231"/>
    <lineage>
        <taxon>Eukaryota</taxon>
        <taxon>Viridiplantae</taxon>
        <taxon>Streptophyta</taxon>
        <taxon>Klebsormidiophyceae</taxon>
        <taxon>Klebsormidiales</taxon>
        <taxon>Klebsormidiaceae</taxon>
        <taxon>Klebsormidium</taxon>
    </lineage>
</organism>
<feature type="region of interest" description="Disordered" evidence="10">
    <location>
        <begin position="821"/>
        <end position="865"/>
    </location>
</feature>
<gene>
    <name evidence="14" type="ORF">KFL_000550090</name>
</gene>
<dbReference type="GO" id="GO:0031010">
    <property type="term" value="C:ISWI-type complex"/>
    <property type="evidence" value="ECO:0007669"/>
    <property type="project" value="UniProtKB-ARBA"/>
</dbReference>
<evidence type="ECO:0000256" key="3">
    <source>
        <dbReference type="ARBA" id="ARBA00022553"/>
    </source>
</evidence>
<dbReference type="OMA" id="VHDYQFF"/>
<keyword evidence="4" id="KW-0677">Repeat</keyword>
<dbReference type="InterPro" id="IPR017884">
    <property type="entry name" value="SANT_dom"/>
</dbReference>
<dbReference type="InterPro" id="IPR027417">
    <property type="entry name" value="P-loop_NTPase"/>
</dbReference>
<dbReference type="PROSITE" id="PS51192">
    <property type="entry name" value="HELICASE_ATP_BIND_1"/>
    <property type="match status" value="1"/>
</dbReference>
<protein>
    <submittedName>
        <fullName evidence="14">Chromatin remodeling complex WSTF-ISWI small subunit</fullName>
    </submittedName>
</protein>
<keyword evidence="7" id="KW-0067">ATP-binding</keyword>
<dbReference type="STRING" id="105231.A0A1Y1HX93"/>
<dbReference type="GO" id="GO:0003682">
    <property type="term" value="F:chromatin binding"/>
    <property type="evidence" value="ECO:0000318"/>
    <property type="project" value="GO_Central"/>
</dbReference>
<dbReference type="SUPFAM" id="SSF52540">
    <property type="entry name" value="P-loop containing nucleoside triphosphate hydrolases"/>
    <property type="match status" value="2"/>
</dbReference>
<dbReference type="GO" id="GO:0031507">
    <property type="term" value="P:heterochromatin formation"/>
    <property type="evidence" value="ECO:0000318"/>
    <property type="project" value="GO_Central"/>
</dbReference>
<dbReference type="AlphaFoldDB" id="A0A1Y1HX93"/>
<dbReference type="PANTHER" id="PTHR45623:SF49">
    <property type="entry name" value="SWI_SNF-RELATED MATRIX-ASSOCIATED ACTIN-DEPENDENT REGULATOR OF CHROMATIN SUBFAMILY A MEMBER 5"/>
    <property type="match status" value="1"/>
</dbReference>
<comment type="subcellular location">
    <subcellularLocation>
        <location evidence="1">Nucleus</location>
    </subcellularLocation>
</comment>
<dbReference type="InterPro" id="IPR014001">
    <property type="entry name" value="Helicase_ATP-bd"/>
</dbReference>
<dbReference type="OrthoDB" id="5857104at2759"/>
<dbReference type="InterPro" id="IPR015195">
    <property type="entry name" value="SLIDE"/>
</dbReference>
<dbReference type="GO" id="GO:0016787">
    <property type="term" value="F:hydrolase activity"/>
    <property type="evidence" value="ECO:0007669"/>
    <property type="project" value="UniProtKB-KW"/>
</dbReference>
<dbReference type="FunFam" id="3.40.50.10810:FF:000028">
    <property type="entry name" value="Chromatin-remodeling complex ATPase"/>
    <property type="match status" value="1"/>
</dbReference>
<dbReference type="SMART" id="SM00487">
    <property type="entry name" value="DEXDc"/>
    <property type="match status" value="1"/>
</dbReference>
<feature type="domain" description="SANT" evidence="13">
    <location>
        <begin position="870"/>
        <end position="922"/>
    </location>
</feature>
<keyword evidence="15" id="KW-1185">Reference proteome</keyword>
<keyword evidence="3" id="KW-0597">Phosphoprotein</keyword>
<dbReference type="InterPro" id="IPR009057">
    <property type="entry name" value="Homeodomain-like_sf"/>
</dbReference>
<dbReference type="InterPro" id="IPR036306">
    <property type="entry name" value="ISWI_HAND-dom_sf"/>
</dbReference>
<dbReference type="SMART" id="SM00490">
    <property type="entry name" value="HELICc"/>
    <property type="match status" value="1"/>
</dbReference>
<dbReference type="GO" id="GO:0005524">
    <property type="term" value="F:ATP binding"/>
    <property type="evidence" value="ECO:0007669"/>
    <property type="project" value="UniProtKB-KW"/>
</dbReference>
<dbReference type="CDD" id="cd18793">
    <property type="entry name" value="SF2_C_SNF"/>
    <property type="match status" value="1"/>
</dbReference>
<keyword evidence="8" id="KW-0156">Chromatin regulator</keyword>
<evidence type="ECO:0000256" key="2">
    <source>
        <dbReference type="ARBA" id="ARBA00009687"/>
    </source>
</evidence>
<dbReference type="InterPro" id="IPR049730">
    <property type="entry name" value="SNF2/RAD54-like_C"/>
</dbReference>
<evidence type="ECO:0000259" key="12">
    <source>
        <dbReference type="PROSITE" id="PS51194"/>
    </source>
</evidence>
<evidence type="ECO:0000256" key="8">
    <source>
        <dbReference type="ARBA" id="ARBA00022853"/>
    </source>
</evidence>
<dbReference type="Pfam" id="PF00176">
    <property type="entry name" value="SNF2-rel_dom"/>
    <property type="match status" value="1"/>
</dbReference>
<dbReference type="FunFam" id="1.10.10.60:FF:000049">
    <property type="entry name" value="SWI/SNF-related matrix-associated actin-dependent regulator of chromatin subfamily A member"/>
    <property type="match status" value="1"/>
</dbReference>
<evidence type="ECO:0000313" key="14">
    <source>
        <dbReference type="EMBL" id="GAQ80478.1"/>
    </source>
</evidence>
<keyword evidence="6" id="KW-0378">Hydrolase</keyword>
<dbReference type="Pfam" id="PF09110">
    <property type="entry name" value="HAND"/>
    <property type="match status" value="1"/>
</dbReference>
<dbReference type="InterPro" id="IPR038718">
    <property type="entry name" value="SNF2-like_sf"/>
</dbReference>
<evidence type="ECO:0000256" key="10">
    <source>
        <dbReference type="SAM" id="MobiDB-lite"/>
    </source>
</evidence>
<evidence type="ECO:0000313" key="15">
    <source>
        <dbReference type="Proteomes" id="UP000054558"/>
    </source>
</evidence>
<dbReference type="GO" id="GO:0031491">
    <property type="term" value="F:nucleosome binding"/>
    <property type="evidence" value="ECO:0007669"/>
    <property type="project" value="InterPro"/>
</dbReference>
<dbReference type="FunFam" id="1.10.10.60:FF:000022">
    <property type="entry name" value="ISWI chromatin-remodeling complex ATPase CHR11 isoform A"/>
    <property type="match status" value="1"/>
</dbReference>
<feature type="domain" description="Helicase C-terminal" evidence="12">
    <location>
        <begin position="503"/>
        <end position="654"/>
    </location>
</feature>
<dbReference type="CDD" id="cd00167">
    <property type="entry name" value="SANT"/>
    <property type="match status" value="2"/>
</dbReference>
<dbReference type="Proteomes" id="UP000054558">
    <property type="component" value="Unassembled WGS sequence"/>
</dbReference>
<evidence type="ECO:0000256" key="7">
    <source>
        <dbReference type="ARBA" id="ARBA00022840"/>
    </source>
</evidence>
<feature type="compositionally biased region" description="Acidic residues" evidence="10">
    <location>
        <begin position="7"/>
        <end position="41"/>
    </location>
</feature>
<dbReference type="Gene3D" id="1.20.5.1190">
    <property type="entry name" value="iswi atpase"/>
    <property type="match status" value="1"/>
</dbReference>
<dbReference type="Gene3D" id="1.10.10.60">
    <property type="entry name" value="Homeodomain-like"/>
    <property type="match status" value="2"/>
</dbReference>
<reference evidence="14 15" key="1">
    <citation type="journal article" date="2014" name="Nat. Commun.">
        <title>Klebsormidium flaccidum genome reveals primary factors for plant terrestrial adaptation.</title>
        <authorList>
            <person name="Hori K."/>
            <person name="Maruyama F."/>
            <person name="Fujisawa T."/>
            <person name="Togashi T."/>
            <person name="Yamamoto N."/>
            <person name="Seo M."/>
            <person name="Sato S."/>
            <person name="Yamada T."/>
            <person name="Mori H."/>
            <person name="Tajima N."/>
            <person name="Moriyama T."/>
            <person name="Ikeuchi M."/>
            <person name="Watanabe M."/>
            <person name="Wada H."/>
            <person name="Kobayashi K."/>
            <person name="Saito M."/>
            <person name="Masuda T."/>
            <person name="Sasaki-Sekimoto Y."/>
            <person name="Mashiguchi K."/>
            <person name="Awai K."/>
            <person name="Shimojima M."/>
            <person name="Masuda S."/>
            <person name="Iwai M."/>
            <person name="Nobusawa T."/>
            <person name="Narise T."/>
            <person name="Kondo S."/>
            <person name="Saito H."/>
            <person name="Sato R."/>
            <person name="Murakawa M."/>
            <person name="Ihara Y."/>
            <person name="Oshima-Yamada Y."/>
            <person name="Ohtaka K."/>
            <person name="Satoh M."/>
            <person name="Sonobe K."/>
            <person name="Ishii M."/>
            <person name="Ohtani R."/>
            <person name="Kanamori-Sato M."/>
            <person name="Honoki R."/>
            <person name="Miyazaki D."/>
            <person name="Mochizuki H."/>
            <person name="Umetsu J."/>
            <person name="Higashi K."/>
            <person name="Shibata D."/>
            <person name="Kamiya Y."/>
            <person name="Sato N."/>
            <person name="Nakamura Y."/>
            <person name="Tabata S."/>
            <person name="Ida S."/>
            <person name="Kurokawa K."/>
            <person name="Ohta H."/>
        </authorList>
    </citation>
    <scope>NUCLEOTIDE SEQUENCE [LARGE SCALE GENOMIC DNA]</scope>
    <source>
        <strain evidence="14 15">NIES-2285</strain>
    </source>
</reference>
<dbReference type="PANTHER" id="PTHR45623">
    <property type="entry name" value="CHROMODOMAIN-HELICASE-DNA-BINDING PROTEIN 3-RELATED-RELATED"/>
    <property type="match status" value="1"/>
</dbReference>
<evidence type="ECO:0000256" key="1">
    <source>
        <dbReference type="ARBA" id="ARBA00004123"/>
    </source>
</evidence>
<name>A0A1Y1HX93_KLENI</name>
<dbReference type="Gene3D" id="1.10.1040.30">
    <property type="entry name" value="ISWI, HAND domain"/>
    <property type="match status" value="1"/>
</dbReference>
<evidence type="ECO:0000256" key="5">
    <source>
        <dbReference type="ARBA" id="ARBA00022741"/>
    </source>
</evidence>
<dbReference type="GO" id="GO:0005634">
    <property type="term" value="C:nucleus"/>
    <property type="evidence" value="ECO:0000318"/>
    <property type="project" value="GO_Central"/>
</dbReference>
<feature type="compositionally biased region" description="Polar residues" evidence="10">
    <location>
        <begin position="1076"/>
        <end position="1085"/>
    </location>
</feature>
<feature type="region of interest" description="Disordered" evidence="10">
    <location>
        <begin position="1048"/>
        <end position="1106"/>
    </location>
</feature>
<feature type="compositionally biased region" description="Acidic residues" evidence="10">
    <location>
        <begin position="56"/>
        <end position="75"/>
    </location>
</feature>
<evidence type="ECO:0000256" key="4">
    <source>
        <dbReference type="ARBA" id="ARBA00022737"/>
    </source>
</evidence>
<dbReference type="EMBL" id="DF237004">
    <property type="protein sequence ID" value="GAQ80478.1"/>
    <property type="molecule type" value="Genomic_DNA"/>
</dbReference>
<dbReference type="Pfam" id="PF09111">
    <property type="entry name" value="SLIDE"/>
    <property type="match status" value="1"/>
</dbReference>
<dbReference type="GO" id="GO:0045944">
    <property type="term" value="P:positive regulation of transcription by RNA polymerase II"/>
    <property type="evidence" value="ECO:0000318"/>
    <property type="project" value="GO_Central"/>
</dbReference>
<dbReference type="SUPFAM" id="SSF46689">
    <property type="entry name" value="Homeodomain-like"/>
    <property type="match status" value="2"/>
</dbReference>
<dbReference type="InterPro" id="IPR001005">
    <property type="entry name" value="SANT/Myb"/>
</dbReference>
<dbReference type="Gene3D" id="3.40.50.300">
    <property type="entry name" value="P-loop containing nucleotide triphosphate hydrolases"/>
    <property type="match status" value="1"/>
</dbReference>
<dbReference type="InterPro" id="IPR000330">
    <property type="entry name" value="SNF2_N"/>
</dbReference>
<dbReference type="InterPro" id="IPR015194">
    <property type="entry name" value="ISWI_HAND-dom"/>
</dbReference>